<gene>
    <name evidence="2" type="ORF">GGD55_004338</name>
</gene>
<dbReference type="Proteomes" id="UP000585507">
    <property type="component" value="Unassembled WGS sequence"/>
</dbReference>
<evidence type="ECO:0000256" key="1">
    <source>
        <dbReference type="SAM" id="MobiDB-lite"/>
    </source>
</evidence>
<comment type="caution">
    <text evidence="2">The sequence shown here is derived from an EMBL/GenBank/DDBJ whole genome shotgun (WGS) entry which is preliminary data.</text>
</comment>
<reference evidence="2 3" key="1">
    <citation type="submission" date="2020-08" db="EMBL/GenBank/DDBJ databases">
        <title>Genomic Encyclopedia of Type Strains, Phase IV (KMG-V): Genome sequencing to study the core and pangenomes of soil and plant-associated prokaryotes.</title>
        <authorList>
            <person name="Whitman W."/>
        </authorList>
    </citation>
    <scope>NUCLEOTIDE SEQUENCE [LARGE SCALE GENOMIC DNA]</scope>
    <source>
        <strain evidence="2 3">SEMIA 4084</strain>
    </source>
</reference>
<evidence type="ECO:0000313" key="3">
    <source>
        <dbReference type="Proteomes" id="UP000585507"/>
    </source>
</evidence>
<feature type="compositionally biased region" description="Basic and acidic residues" evidence="1">
    <location>
        <begin position="57"/>
        <end position="66"/>
    </location>
</feature>
<evidence type="ECO:0000313" key="2">
    <source>
        <dbReference type="EMBL" id="MBB5537618.1"/>
    </source>
</evidence>
<accession>A0A7W8XBD4</accession>
<keyword evidence="3" id="KW-1185">Reference proteome</keyword>
<proteinExistence type="predicted"/>
<organism evidence="2 3">
    <name type="scientific">Rhizobium giardinii</name>
    <dbReference type="NCBI Taxonomy" id="56731"/>
    <lineage>
        <taxon>Bacteria</taxon>
        <taxon>Pseudomonadati</taxon>
        <taxon>Pseudomonadota</taxon>
        <taxon>Alphaproteobacteria</taxon>
        <taxon>Hyphomicrobiales</taxon>
        <taxon>Rhizobiaceae</taxon>
        <taxon>Rhizobium/Agrobacterium group</taxon>
        <taxon>Rhizobium</taxon>
    </lineage>
</organism>
<feature type="region of interest" description="Disordered" evidence="1">
    <location>
        <begin position="48"/>
        <end position="69"/>
    </location>
</feature>
<protein>
    <submittedName>
        <fullName evidence="2">Uncharacterized protein</fullName>
    </submittedName>
</protein>
<dbReference type="EMBL" id="JACHBK010000010">
    <property type="protein sequence ID" value="MBB5537618.1"/>
    <property type="molecule type" value="Genomic_DNA"/>
</dbReference>
<name>A0A7W8XBD4_9HYPH</name>
<dbReference type="RefSeq" id="WP_154663277.1">
    <property type="nucleotide sequence ID" value="NZ_JACHBK010000010.1"/>
</dbReference>
<sequence length="108" mass="11983">MSDERTNPPPAAPVHFDHYCDYPGCVKWGSFGKERGHGIIEWRRAEHLAPTTGMGDPTREAERPGSKEQIGIPESLIAGHFIPEVSGPVAICGGNDYRRFSLPIRDER</sequence>
<dbReference type="AlphaFoldDB" id="A0A7W8XBD4"/>